<organism evidence="3">
    <name type="scientific">marine sediment metagenome</name>
    <dbReference type="NCBI Taxonomy" id="412755"/>
    <lineage>
        <taxon>unclassified sequences</taxon>
        <taxon>metagenomes</taxon>
        <taxon>ecological metagenomes</taxon>
    </lineage>
</organism>
<dbReference type="NCBIfam" id="TIGR00231">
    <property type="entry name" value="small_GTP"/>
    <property type="match status" value="1"/>
</dbReference>
<protein>
    <recommendedName>
        <fullName evidence="4">GTP-binding protein</fullName>
    </recommendedName>
</protein>
<dbReference type="Pfam" id="PF00071">
    <property type="entry name" value="Ras"/>
    <property type="match status" value="1"/>
</dbReference>
<dbReference type="CDD" id="cd00154">
    <property type="entry name" value="Rab"/>
    <property type="match status" value="1"/>
</dbReference>
<dbReference type="SMART" id="SM00173">
    <property type="entry name" value="RAS"/>
    <property type="match status" value="1"/>
</dbReference>
<dbReference type="SMART" id="SM00175">
    <property type="entry name" value="RAB"/>
    <property type="match status" value="1"/>
</dbReference>
<feature type="non-terminal residue" evidence="3">
    <location>
        <position position="1"/>
    </location>
</feature>
<accession>X1IZZ9</accession>
<keyword evidence="1" id="KW-0547">Nucleotide-binding</keyword>
<reference evidence="3" key="1">
    <citation type="journal article" date="2014" name="Front. Microbiol.">
        <title>High frequency of phylogenetically diverse reductive dehalogenase-homologous genes in deep subseafloor sedimentary metagenomes.</title>
        <authorList>
            <person name="Kawai M."/>
            <person name="Futagami T."/>
            <person name="Toyoda A."/>
            <person name="Takaki Y."/>
            <person name="Nishi S."/>
            <person name="Hori S."/>
            <person name="Arai W."/>
            <person name="Tsubouchi T."/>
            <person name="Morono Y."/>
            <person name="Uchiyama I."/>
            <person name="Ito T."/>
            <person name="Fujiyama A."/>
            <person name="Inagaki F."/>
            <person name="Takami H."/>
        </authorList>
    </citation>
    <scope>NUCLEOTIDE SEQUENCE</scope>
    <source>
        <strain evidence="3">Expedition CK06-06</strain>
    </source>
</reference>
<dbReference type="PANTHER" id="PTHR47977">
    <property type="entry name" value="RAS-RELATED PROTEIN RAB"/>
    <property type="match status" value="1"/>
</dbReference>
<dbReference type="InterPro" id="IPR005225">
    <property type="entry name" value="Small_GTP-bd"/>
</dbReference>
<dbReference type="Gene3D" id="3.40.50.300">
    <property type="entry name" value="P-loop containing nucleotide triphosphate hydrolases"/>
    <property type="match status" value="1"/>
</dbReference>
<gene>
    <name evidence="3" type="ORF">S03H2_46318</name>
</gene>
<name>X1IZZ9_9ZZZZ</name>
<evidence type="ECO:0008006" key="4">
    <source>
        <dbReference type="Google" id="ProtNLM"/>
    </source>
</evidence>
<dbReference type="InterPro" id="IPR050227">
    <property type="entry name" value="Rab"/>
</dbReference>
<keyword evidence="2" id="KW-0342">GTP-binding</keyword>
<dbReference type="FunFam" id="3.40.50.300:FF:001447">
    <property type="entry name" value="Ras-related protein Rab-1B"/>
    <property type="match status" value="1"/>
</dbReference>
<dbReference type="SUPFAM" id="SSF52540">
    <property type="entry name" value="P-loop containing nucleoside triphosphate hydrolases"/>
    <property type="match status" value="1"/>
</dbReference>
<dbReference type="PROSITE" id="PS51419">
    <property type="entry name" value="RAB"/>
    <property type="match status" value="1"/>
</dbReference>
<evidence type="ECO:0000313" key="3">
    <source>
        <dbReference type="EMBL" id="GAH63123.1"/>
    </source>
</evidence>
<comment type="caution">
    <text evidence="3">The sequence shown here is derived from an EMBL/GenBank/DDBJ whole genome shotgun (WGS) entry which is preliminary data.</text>
</comment>
<dbReference type="SMART" id="SM00174">
    <property type="entry name" value="RHO"/>
    <property type="match status" value="1"/>
</dbReference>
<evidence type="ECO:0000256" key="2">
    <source>
        <dbReference type="ARBA" id="ARBA00023134"/>
    </source>
</evidence>
<dbReference type="InterPro" id="IPR027417">
    <property type="entry name" value="P-loop_NTPase"/>
</dbReference>
<dbReference type="PRINTS" id="PR00449">
    <property type="entry name" value="RASTRNSFRMNG"/>
</dbReference>
<dbReference type="PROSITE" id="PS51421">
    <property type="entry name" value="RAS"/>
    <property type="match status" value="1"/>
</dbReference>
<sequence>LLIFPISHLKIKVLIKYFKRENTTDKEVISRSAIIFIFAEEDDQIYYRYMSYIDSYFSKTVEAMLTLEENGTIEEVIHEEIVKLHIILCNLTEYLSSKSEYVPEKVESSRKIILNNQVDKRKFKVVVLGDPQVGKTSTTLRFTDNVFLRAYIPTMGLNITQKIFDVDTNIVELVLWDIGGQTKFEMIRKKFYEGASILLIIFDLSNAMSFANVPKWYQDIKNYMKNNKALNGYLIGNKNDLVKKRIVSESDAIKIAYTLDLEYLEIS</sequence>
<dbReference type="AlphaFoldDB" id="X1IZZ9"/>
<proteinExistence type="predicted"/>
<feature type="non-terminal residue" evidence="3">
    <location>
        <position position="267"/>
    </location>
</feature>
<dbReference type="InterPro" id="IPR001806">
    <property type="entry name" value="Small_GTPase"/>
</dbReference>
<dbReference type="PROSITE" id="PS51420">
    <property type="entry name" value="RHO"/>
    <property type="match status" value="1"/>
</dbReference>
<dbReference type="GO" id="GO:0005525">
    <property type="term" value="F:GTP binding"/>
    <property type="evidence" value="ECO:0007669"/>
    <property type="project" value="UniProtKB-KW"/>
</dbReference>
<evidence type="ECO:0000256" key="1">
    <source>
        <dbReference type="ARBA" id="ARBA00022741"/>
    </source>
</evidence>
<dbReference type="EMBL" id="BARU01029073">
    <property type="protein sequence ID" value="GAH63123.1"/>
    <property type="molecule type" value="Genomic_DNA"/>
</dbReference>
<dbReference type="GO" id="GO:0003924">
    <property type="term" value="F:GTPase activity"/>
    <property type="evidence" value="ECO:0007669"/>
    <property type="project" value="InterPro"/>
</dbReference>